<dbReference type="Proteomes" id="UP000195918">
    <property type="component" value="Unassembled WGS sequence"/>
</dbReference>
<evidence type="ECO:0000256" key="4">
    <source>
        <dbReference type="ARBA" id="ARBA00023239"/>
    </source>
</evidence>
<dbReference type="GO" id="GO:0030170">
    <property type="term" value="F:pyridoxal phosphate binding"/>
    <property type="evidence" value="ECO:0007669"/>
    <property type="project" value="InterPro"/>
</dbReference>
<sequence>MSIEKFIENYYVERAGTNSVKWDGMNERFSTADLLPLWVADMDFKVPKEVQAKMIERIEHGVFGYSLVSDSYYNSFMKWQKKRHNIEIKKEWIRFTTGVVNSFNYLIQAFSQENESVIILAPVYYPFYDAIINNNRQLVVSHLENNKGIYGINFEQFEADIIENKVKLFLHCSPQNPVGRVWSKNELERLLEICLKHGVKVISDEIHQDFIQPGQEFISTLSVEEKYLDHLFVLSAPSKTFNIASLLHSHLLIPNQELRSEYDLFAEKAVNNTVSLMGTIATEAAYTYGSEWLDELIEVIEHNYKVMSQLFEKELPHVVVSPKEATYLAWVDLSYYLKEQDIVNIMEEKAKIAVDYGEWFDANHSSFIRINLATKTENIVEATQKLISFLKV</sequence>
<evidence type="ECO:0000259" key="6">
    <source>
        <dbReference type="Pfam" id="PF00155"/>
    </source>
</evidence>
<evidence type="ECO:0000256" key="5">
    <source>
        <dbReference type="ARBA" id="ARBA00037974"/>
    </source>
</evidence>
<protein>
    <recommendedName>
        <fullName evidence="2">cysteine-S-conjugate beta-lyase</fullName>
        <ecNumber evidence="2">4.4.1.13</ecNumber>
    </recommendedName>
</protein>
<reference evidence="8" key="1">
    <citation type="submission" date="2017-02" db="EMBL/GenBank/DDBJ databases">
        <authorList>
            <person name="Dridi B."/>
        </authorList>
    </citation>
    <scope>NUCLEOTIDE SEQUENCE [LARGE SCALE GENOMIC DNA]</scope>
    <source>
        <strain evidence="8">bH819</strain>
    </source>
</reference>
<dbReference type="PANTHER" id="PTHR43525:SF1">
    <property type="entry name" value="PROTEIN MALY"/>
    <property type="match status" value="1"/>
</dbReference>
<evidence type="ECO:0000256" key="1">
    <source>
        <dbReference type="ARBA" id="ARBA00001933"/>
    </source>
</evidence>
<dbReference type="EC" id="4.4.1.13" evidence="2"/>
<evidence type="ECO:0000256" key="3">
    <source>
        <dbReference type="ARBA" id="ARBA00022898"/>
    </source>
</evidence>
<dbReference type="AlphaFoldDB" id="A0A1X6WPW1"/>
<dbReference type="InterPro" id="IPR004839">
    <property type="entry name" value="Aminotransferase_I/II_large"/>
</dbReference>
<name>A0A1X6WPW1_9ENTE</name>
<dbReference type="InterPro" id="IPR051798">
    <property type="entry name" value="Class-II_PLP-Dep_Aminotrans"/>
</dbReference>
<accession>A0A1X6WPW1</accession>
<organism evidence="7 8">
    <name type="scientific">Vagococcus fluvialis bH819</name>
    <dbReference type="NCBI Taxonomy" id="1255619"/>
    <lineage>
        <taxon>Bacteria</taxon>
        <taxon>Bacillati</taxon>
        <taxon>Bacillota</taxon>
        <taxon>Bacilli</taxon>
        <taxon>Lactobacillales</taxon>
        <taxon>Enterococcaceae</taxon>
        <taxon>Vagococcus</taxon>
    </lineage>
</organism>
<dbReference type="NCBIfam" id="TIGR04350">
    <property type="entry name" value="C_S_lyase_PatB"/>
    <property type="match status" value="1"/>
</dbReference>
<dbReference type="Pfam" id="PF00155">
    <property type="entry name" value="Aminotran_1_2"/>
    <property type="match status" value="1"/>
</dbReference>
<proteinExistence type="inferred from homology"/>
<evidence type="ECO:0000256" key="2">
    <source>
        <dbReference type="ARBA" id="ARBA00012224"/>
    </source>
</evidence>
<dbReference type="RefSeq" id="WP_086951952.1">
    <property type="nucleotide sequence ID" value="NZ_FWFD01000015.1"/>
</dbReference>
<evidence type="ECO:0000313" key="7">
    <source>
        <dbReference type="EMBL" id="SLM86319.1"/>
    </source>
</evidence>
<comment type="cofactor">
    <cofactor evidence="1">
        <name>pyridoxal 5'-phosphate</name>
        <dbReference type="ChEBI" id="CHEBI:597326"/>
    </cofactor>
</comment>
<dbReference type="InterPro" id="IPR015424">
    <property type="entry name" value="PyrdxlP-dep_Trfase"/>
</dbReference>
<keyword evidence="3" id="KW-0663">Pyridoxal phosphate</keyword>
<feature type="domain" description="Aminotransferase class I/classII large" evidence="6">
    <location>
        <begin position="40"/>
        <end position="383"/>
    </location>
</feature>
<keyword evidence="7" id="KW-0032">Aminotransferase</keyword>
<dbReference type="EMBL" id="FWFD01000015">
    <property type="protein sequence ID" value="SLM86319.1"/>
    <property type="molecule type" value="Genomic_DNA"/>
</dbReference>
<dbReference type="PANTHER" id="PTHR43525">
    <property type="entry name" value="PROTEIN MALY"/>
    <property type="match status" value="1"/>
</dbReference>
<evidence type="ECO:0000313" key="8">
    <source>
        <dbReference type="Proteomes" id="UP000195918"/>
    </source>
</evidence>
<dbReference type="GO" id="GO:0047804">
    <property type="term" value="F:cysteine-S-conjugate beta-lyase activity"/>
    <property type="evidence" value="ECO:0007669"/>
    <property type="project" value="UniProtKB-EC"/>
</dbReference>
<comment type="similarity">
    <text evidence="5">Belongs to the class-II pyridoxal-phosphate-dependent aminotransferase family. MalY/PatB cystathionine beta-lyase subfamily.</text>
</comment>
<dbReference type="GO" id="GO:0008483">
    <property type="term" value="F:transaminase activity"/>
    <property type="evidence" value="ECO:0007669"/>
    <property type="project" value="UniProtKB-KW"/>
</dbReference>
<dbReference type="SUPFAM" id="SSF53383">
    <property type="entry name" value="PLP-dependent transferases"/>
    <property type="match status" value="1"/>
</dbReference>
<dbReference type="InterPro" id="IPR015421">
    <property type="entry name" value="PyrdxlP-dep_Trfase_major"/>
</dbReference>
<keyword evidence="4" id="KW-0456">Lyase</keyword>
<keyword evidence="8" id="KW-1185">Reference proteome</keyword>
<dbReference type="OrthoDB" id="9802872at2"/>
<keyword evidence="7" id="KW-0808">Transferase</keyword>
<dbReference type="Gene3D" id="3.40.640.10">
    <property type="entry name" value="Type I PLP-dependent aspartate aminotransferase-like (Major domain)"/>
    <property type="match status" value="1"/>
</dbReference>
<gene>
    <name evidence="7" type="ORF">FM121_09530</name>
</gene>
<dbReference type="Gene3D" id="3.90.1150.10">
    <property type="entry name" value="Aspartate Aminotransferase, domain 1"/>
    <property type="match status" value="1"/>
</dbReference>
<dbReference type="InterPro" id="IPR027619">
    <property type="entry name" value="C-S_lyase_PatB-like"/>
</dbReference>
<dbReference type="CDD" id="cd00609">
    <property type="entry name" value="AAT_like"/>
    <property type="match status" value="1"/>
</dbReference>
<dbReference type="InterPro" id="IPR015422">
    <property type="entry name" value="PyrdxlP-dep_Trfase_small"/>
</dbReference>